<reference evidence="8 9" key="1">
    <citation type="submission" date="2016-11" db="EMBL/GenBank/DDBJ databases">
        <authorList>
            <person name="Jaros S."/>
            <person name="Januszkiewicz K."/>
            <person name="Wedrychowicz H."/>
        </authorList>
    </citation>
    <scope>NUCLEOTIDE SEQUENCE [LARGE SCALE GENOMIC DNA]</scope>
    <source>
        <strain evidence="8 9">DSM 27063</strain>
    </source>
</reference>
<feature type="transmembrane region" description="Helical" evidence="5">
    <location>
        <begin position="230"/>
        <end position="252"/>
    </location>
</feature>
<keyword evidence="9" id="KW-1185">Reference proteome</keyword>
<feature type="transmembrane region" description="Helical" evidence="5">
    <location>
        <begin position="323"/>
        <end position="346"/>
    </location>
</feature>
<evidence type="ECO:0000256" key="3">
    <source>
        <dbReference type="ARBA" id="ARBA00022989"/>
    </source>
</evidence>
<sequence length="702" mass="78031">MAKSKLKKELGLYDVFSISTGAMFSSGFFLLPGLASQYTGPSVFLAYLVSGLLILPAMFSIAEISTALPRSGGAYFFLDRSLGPLIGTIGGLGTYFALMLKSAFAIIGIGAYAAIFWDVPIKTIAIMATLFFMALNLFGAKKSTGLQKFFVTFLMVVLGTFIIDGLYNVFLSDKIDIPRSNDHFRPFFTNGFEGLIVTAGFVFVSYLGLTKIASVAEEIKNPERNIPLGMILSLLVTGLVYFLGVFIMVSVIPPDDFANDLAPAATAVKKLFTWMPGNTAAYLMAGAAMAAFASTGNAGLLSSSRYPYAMGRDKLFPPMFSKVGKTGTPVHAILLTTVFILLFILVLSEEGIAKLASTFQLLIFFFINFSVIVFRKSNIESYDPGYKTPFYPYMQIAGMVISLVLVVYMGWMAILFTSAIILAGVLWYKYYARVRVQREGAIFHWFALLGKYQYAGIENEFMSIIKEKGLRKGDPFDETIIRSRITFSENKTDFDHLLNYVSGIFSAEMHVTKSELVSEFLQASSIEPALIIPEISILFAKKKGIDHPSLHIVISDEGIVKPVSKNGITSEDTIRIFFFLVNPSKEPRQQLRMLSRLVDVIERDNFVSEMLAFKSQRKIKEYLLHNERYITLQLLPGTEQEDMIGKQLKEIKYPSDVLVALVERNGTTFAPNGNTRLLKNDVLTIIGEPKSITQLYNLYMKV</sequence>
<dbReference type="Pfam" id="PF00324">
    <property type="entry name" value="AA_permease"/>
    <property type="match status" value="1"/>
</dbReference>
<accession>A0A1M6A6H0</accession>
<dbReference type="InterPro" id="IPR050367">
    <property type="entry name" value="APC_superfamily"/>
</dbReference>
<feature type="transmembrane region" description="Helical" evidence="5">
    <location>
        <begin position="119"/>
        <end position="138"/>
    </location>
</feature>
<dbReference type="EMBL" id="FQZE01000001">
    <property type="protein sequence ID" value="SHI32082.1"/>
    <property type="molecule type" value="Genomic_DNA"/>
</dbReference>
<feature type="transmembrane region" description="Helical" evidence="5">
    <location>
        <begin position="150"/>
        <end position="171"/>
    </location>
</feature>
<keyword evidence="4 5" id="KW-0472">Membrane</keyword>
<evidence type="ECO:0000259" key="6">
    <source>
        <dbReference type="PROSITE" id="PS51094"/>
    </source>
</evidence>
<dbReference type="Pfam" id="PF02080">
    <property type="entry name" value="TrkA_C"/>
    <property type="match status" value="1"/>
</dbReference>
<keyword evidence="3 5" id="KW-1133">Transmembrane helix</keyword>
<dbReference type="Proteomes" id="UP000184050">
    <property type="component" value="Unassembled WGS sequence"/>
</dbReference>
<feature type="transmembrane region" description="Helical" evidence="5">
    <location>
        <begin position="395"/>
        <end position="428"/>
    </location>
</feature>
<feature type="transmembrane region" description="Helical" evidence="5">
    <location>
        <begin position="85"/>
        <end position="113"/>
    </location>
</feature>
<dbReference type="PANTHER" id="PTHR42770:SF7">
    <property type="entry name" value="MEMBRANE PROTEIN"/>
    <property type="match status" value="1"/>
</dbReference>
<dbReference type="InterPro" id="IPR016152">
    <property type="entry name" value="PTrfase/Anion_transptr"/>
</dbReference>
<comment type="subcellular location">
    <subcellularLocation>
        <location evidence="1">Membrane</location>
        <topology evidence="1">Multi-pass membrane protein</topology>
    </subcellularLocation>
</comment>
<dbReference type="Pfam" id="PF00359">
    <property type="entry name" value="PTS_EIIA_2"/>
    <property type="match status" value="1"/>
</dbReference>
<protein>
    <submittedName>
        <fullName evidence="8">L-asparagine transporter</fullName>
    </submittedName>
</protein>
<name>A0A1M6A6H0_9BACT</name>
<gene>
    <name evidence="8" type="ORF">SAMN05444280_10189</name>
</gene>
<dbReference type="STRING" id="1168035.SAMN05444280_10189"/>
<feature type="domain" description="PTS EIIA type-2" evidence="6">
    <location>
        <begin position="478"/>
        <end position="626"/>
    </location>
</feature>
<evidence type="ECO:0000313" key="8">
    <source>
        <dbReference type="EMBL" id="SHI32082.1"/>
    </source>
</evidence>
<evidence type="ECO:0000256" key="1">
    <source>
        <dbReference type="ARBA" id="ARBA00004141"/>
    </source>
</evidence>
<feature type="transmembrane region" description="Helical" evidence="5">
    <location>
        <begin position="191"/>
        <end position="209"/>
    </location>
</feature>
<dbReference type="RefSeq" id="WP_073163922.1">
    <property type="nucleotide sequence ID" value="NZ_FQZE01000001.1"/>
</dbReference>
<dbReference type="OrthoDB" id="9762947at2"/>
<feature type="transmembrane region" description="Helical" evidence="5">
    <location>
        <begin position="43"/>
        <end position="64"/>
    </location>
</feature>
<dbReference type="PROSITE" id="PS51202">
    <property type="entry name" value="RCK_C"/>
    <property type="match status" value="1"/>
</dbReference>
<dbReference type="AlphaFoldDB" id="A0A1M6A6H0"/>
<dbReference type="Gene3D" id="1.20.1740.10">
    <property type="entry name" value="Amino acid/polyamine transporter I"/>
    <property type="match status" value="1"/>
</dbReference>
<organism evidence="8 9">
    <name type="scientific">Tangfeifania diversioriginum</name>
    <dbReference type="NCBI Taxonomy" id="1168035"/>
    <lineage>
        <taxon>Bacteria</taxon>
        <taxon>Pseudomonadati</taxon>
        <taxon>Bacteroidota</taxon>
        <taxon>Bacteroidia</taxon>
        <taxon>Marinilabiliales</taxon>
        <taxon>Prolixibacteraceae</taxon>
        <taxon>Tangfeifania</taxon>
    </lineage>
</organism>
<dbReference type="GO" id="GO:0006813">
    <property type="term" value="P:potassium ion transport"/>
    <property type="evidence" value="ECO:0007669"/>
    <property type="project" value="InterPro"/>
</dbReference>
<proteinExistence type="predicted"/>
<dbReference type="GO" id="GO:0008324">
    <property type="term" value="F:monoatomic cation transmembrane transporter activity"/>
    <property type="evidence" value="ECO:0007669"/>
    <property type="project" value="InterPro"/>
</dbReference>
<dbReference type="Gene3D" id="3.30.70.1450">
    <property type="entry name" value="Regulator of K+ conductance, C-terminal domain"/>
    <property type="match status" value="1"/>
</dbReference>
<keyword evidence="2 5" id="KW-0812">Transmembrane</keyword>
<dbReference type="Gene3D" id="3.40.930.10">
    <property type="entry name" value="Mannitol-specific EII, Chain A"/>
    <property type="match status" value="1"/>
</dbReference>
<evidence type="ECO:0000313" key="9">
    <source>
        <dbReference type="Proteomes" id="UP000184050"/>
    </source>
</evidence>
<dbReference type="InterPro" id="IPR002178">
    <property type="entry name" value="PTS_EIIA_type-2_dom"/>
</dbReference>
<dbReference type="SUPFAM" id="SSF116726">
    <property type="entry name" value="TrkA C-terminal domain-like"/>
    <property type="match status" value="1"/>
</dbReference>
<evidence type="ECO:0000256" key="5">
    <source>
        <dbReference type="SAM" id="Phobius"/>
    </source>
</evidence>
<dbReference type="PROSITE" id="PS51094">
    <property type="entry name" value="PTS_EIIA_TYPE_2"/>
    <property type="match status" value="1"/>
</dbReference>
<feature type="domain" description="RCK C-terminal" evidence="7">
    <location>
        <begin position="617"/>
        <end position="701"/>
    </location>
</feature>
<feature type="transmembrane region" description="Helical" evidence="5">
    <location>
        <begin position="12"/>
        <end position="31"/>
    </location>
</feature>
<feature type="transmembrane region" description="Helical" evidence="5">
    <location>
        <begin position="352"/>
        <end position="374"/>
    </location>
</feature>
<dbReference type="InterPro" id="IPR006037">
    <property type="entry name" value="RCK_C"/>
</dbReference>
<dbReference type="PANTHER" id="PTHR42770">
    <property type="entry name" value="AMINO ACID TRANSPORTER-RELATED"/>
    <property type="match status" value="1"/>
</dbReference>
<dbReference type="SUPFAM" id="SSF55804">
    <property type="entry name" value="Phoshotransferase/anion transport protein"/>
    <property type="match status" value="1"/>
</dbReference>
<evidence type="ECO:0000256" key="4">
    <source>
        <dbReference type="ARBA" id="ARBA00023136"/>
    </source>
</evidence>
<dbReference type="GO" id="GO:0016020">
    <property type="term" value="C:membrane"/>
    <property type="evidence" value="ECO:0007669"/>
    <property type="project" value="UniProtKB-SubCell"/>
</dbReference>
<dbReference type="InterPro" id="IPR004841">
    <property type="entry name" value="AA-permease/SLC12A_dom"/>
</dbReference>
<dbReference type="InterPro" id="IPR036721">
    <property type="entry name" value="RCK_C_sf"/>
</dbReference>
<evidence type="ECO:0000259" key="7">
    <source>
        <dbReference type="PROSITE" id="PS51202"/>
    </source>
</evidence>
<evidence type="ECO:0000256" key="2">
    <source>
        <dbReference type="ARBA" id="ARBA00022692"/>
    </source>
</evidence>
<feature type="transmembrane region" description="Helical" evidence="5">
    <location>
        <begin position="280"/>
        <end position="302"/>
    </location>
</feature>